<sequence length="161" mass="18475">MSSDIEKPFHQIRLQEQDRDYTRVVWLKDITEGPINGNFVTYRFTRIPFGMTCSPFLLAASILTYMEKYPAKINKKMESNINVLVLEGGSPEVGNELEAVPIQLTESTTVHPRRGSSTRQAKQNARHDIRCNTRHNDNWDSKAARRKTNQKNVTVILSENL</sequence>
<dbReference type="AlphaFoldDB" id="A0A8R1ESY5"/>
<dbReference type="Gene3D" id="3.30.70.270">
    <property type="match status" value="1"/>
</dbReference>
<dbReference type="Proteomes" id="UP000005237">
    <property type="component" value="Unassembled WGS sequence"/>
</dbReference>
<evidence type="ECO:0000256" key="1">
    <source>
        <dbReference type="SAM" id="Phobius"/>
    </source>
</evidence>
<name>A0A8R1ESY5_CAEJA</name>
<evidence type="ECO:0000313" key="3">
    <source>
        <dbReference type="Proteomes" id="UP000005237"/>
    </source>
</evidence>
<protein>
    <submittedName>
        <fullName evidence="2">Uncharacterized protein</fullName>
    </submittedName>
</protein>
<evidence type="ECO:0000313" key="2">
    <source>
        <dbReference type="EnsemblMetazoa" id="CJA41457.1"/>
    </source>
</evidence>
<accession>A0A8R1ESY5</accession>
<reference evidence="3" key="1">
    <citation type="submission" date="2010-08" db="EMBL/GenBank/DDBJ databases">
        <authorList>
            <consortium name="Caenorhabditis japonica Sequencing Consortium"/>
            <person name="Wilson R.K."/>
        </authorList>
    </citation>
    <scope>NUCLEOTIDE SEQUENCE [LARGE SCALE GENOMIC DNA]</scope>
    <source>
        <strain evidence="3">DF5081</strain>
    </source>
</reference>
<proteinExistence type="predicted"/>
<dbReference type="EnsemblMetazoa" id="CJA41457.1">
    <property type="protein sequence ID" value="CJA41457.1"/>
    <property type="gene ID" value="WBGene00217305"/>
</dbReference>
<keyword evidence="1" id="KW-0812">Transmembrane</keyword>
<reference evidence="2" key="2">
    <citation type="submission" date="2022-06" db="UniProtKB">
        <authorList>
            <consortium name="EnsemblMetazoa"/>
        </authorList>
    </citation>
    <scope>IDENTIFICATION</scope>
    <source>
        <strain evidence="2">DF5081</strain>
    </source>
</reference>
<dbReference type="InterPro" id="IPR043502">
    <property type="entry name" value="DNA/RNA_pol_sf"/>
</dbReference>
<dbReference type="InterPro" id="IPR043128">
    <property type="entry name" value="Rev_trsase/Diguanyl_cyclase"/>
</dbReference>
<dbReference type="SUPFAM" id="SSF56672">
    <property type="entry name" value="DNA/RNA polymerases"/>
    <property type="match status" value="1"/>
</dbReference>
<keyword evidence="1" id="KW-0472">Membrane</keyword>
<keyword evidence="3" id="KW-1185">Reference proteome</keyword>
<organism evidence="2 3">
    <name type="scientific">Caenorhabditis japonica</name>
    <dbReference type="NCBI Taxonomy" id="281687"/>
    <lineage>
        <taxon>Eukaryota</taxon>
        <taxon>Metazoa</taxon>
        <taxon>Ecdysozoa</taxon>
        <taxon>Nematoda</taxon>
        <taxon>Chromadorea</taxon>
        <taxon>Rhabditida</taxon>
        <taxon>Rhabditina</taxon>
        <taxon>Rhabditomorpha</taxon>
        <taxon>Rhabditoidea</taxon>
        <taxon>Rhabditidae</taxon>
        <taxon>Peloderinae</taxon>
        <taxon>Caenorhabditis</taxon>
    </lineage>
</organism>
<feature type="transmembrane region" description="Helical" evidence="1">
    <location>
        <begin position="47"/>
        <end position="66"/>
    </location>
</feature>
<keyword evidence="1" id="KW-1133">Transmembrane helix</keyword>
<dbReference type="Gene3D" id="3.10.10.10">
    <property type="entry name" value="HIV Type 1 Reverse Transcriptase, subunit A, domain 1"/>
    <property type="match status" value="1"/>
</dbReference>